<evidence type="ECO:0000256" key="7">
    <source>
        <dbReference type="ARBA" id="ARBA00047899"/>
    </source>
</evidence>
<keyword evidence="13" id="KW-1185">Reference proteome</keyword>
<feature type="region of interest" description="Disordered" evidence="10">
    <location>
        <begin position="509"/>
        <end position="648"/>
    </location>
</feature>
<feature type="domain" description="Protein kinase" evidence="11">
    <location>
        <begin position="4"/>
        <end position="283"/>
    </location>
</feature>
<dbReference type="Proteomes" id="UP000002640">
    <property type="component" value="Unassembled WGS sequence"/>
</dbReference>
<evidence type="ECO:0000313" key="13">
    <source>
        <dbReference type="Proteomes" id="UP000002640"/>
    </source>
</evidence>
<evidence type="ECO:0000256" key="5">
    <source>
        <dbReference type="ARBA" id="ARBA00022777"/>
    </source>
</evidence>
<dbReference type="InterPro" id="IPR051131">
    <property type="entry name" value="NEK_Ser/Thr_kinase_NIMA"/>
</dbReference>
<evidence type="ECO:0000256" key="6">
    <source>
        <dbReference type="ARBA" id="ARBA00022840"/>
    </source>
</evidence>
<comment type="catalytic activity">
    <reaction evidence="7">
        <text>L-threonyl-[protein] + ATP = O-phospho-L-threonyl-[protein] + ADP + H(+)</text>
        <dbReference type="Rhea" id="RHEA:46608"/>
        <dbReference type="Rhea" id="RHEA-COMP:11060"/>
        <dbReference type="Rhea" id="RHEA-COMP:11605"/>
        <dbReference type="ChEBI" id="CHEBI:15378"/>
        <dbReference type="ChEBI" id="CHEBI:30013"/>
        <dbReference type="ChEBI" id="CHEBI:30616"/>
        <dbReference type="ChEBI" id="CHEBI:61977"/>
        <dbReference type="ChEBI" id="CHEBI:456216"/>
        <dbReference type="EC" id="2.7.11.1"/>
    </reaction>
</comment>
<feature type="binding site" evidence="9">
    <location>
        <position position="38"/>
    </location>
    <ligand>
        <name>ATP</name>
        <dbReference type="ChEBI" id="CHEBI:30616"/>
    </ligand>
</feature>
<feature type="region of interest" description="Disordered" evidence="10">
    <location>
        <begin position="374"/>
        <end position="394"/>
    </location>
</feature>
<organism evidence="12 13">
    <name type="scientific">Phytophthora sojae (strain P6497)</name>
    <name type="common">Soybean stem and root rot agent</name>
    <name type="synonym">Phytophthora megasperma f. sp. glycines</name>
    <dbReference type="NCBI Taxonomy" id="1094619"/>
    <lineage>
        <taxon>Eukaryota</taxon>
        <taxon>Sar</taxon>
        <taxon>Stramenopiles</taxon>
        <taxon>Oomycota</taxon>
        <taxon>Peronosporomycetes</taxon>
        <taxon>Peronosporales</taxon>
        <taxon>Peronosporaceae</taxon>
        <taxon>Phytophthora</taxon>
    </lineage>
</organism>
<dbReference type="SUPFAM" id="SSF56112">
    <property type="entry name" value="Protein kinase-like (PK-like)"/>
    <property type="match status" value="1"/>
</dbReference>
<evidence type="ECO:0000256" key="4">
    <source>
        <dbReference type="ARBA" id="ARBA00022741"/>
    </source>
</evidence>
<feature type="compositionally biased region" description="Acidic residues" evidence="10">
    <location>
        <begin position="679"/>
        <end position="692"/>
    </location>
</feature>
<evidence type="ECO:0000259" key="11">
    <source>
        <dbReference type="PROSITE" id="PS50011"/>
    </source>
</evidence>
<feature type="compositionally biased region" description="Pro residues" evidence="10">
    <location>
        <begin position="612"/>
        <end position="630"/>
    </location>
</feature>
<feature type="compositionally biased region" description="Basic and acidic residues" evidence="10">
    <location>
        <begin position="571"/>
        <end position="584"/>
    </location>
</feature>
<keyword evidence="5" id="KW-0418">Kinase</keyword>
<dbReference type="Gene3D" id="1.10.510.10">
    <property type="entry name" value="Transferase(Phosphotransferase) domain 1"/>
    <property type="match status" value="1"/>
</dbReference>
<dbReference type="GO" id="GO:0004674">
    <property type="term" value="F:protein serine/threonine kinase activity"/>
    <property type="evidence" value="ECO:0007669"/>
    <property type="project" value="UniProtKB-KW"/>
</dbReference>
<evidence type="ECO:0000313" key="12">
    <source>
        <dbReference type="EMBL" id="EGZ25665.1"/>
    </source>
</evidence>
<feature type="region of interest" description="Disordered" evidence="10">
    <location>
        <begin position="674"/>
        <end position="707"/>
    </location>
</feature>
<evidence type="ECO:0000256" key="2">
    <source>
        <dbReference type="ARBA" id="ARBA00022527"/>
    </source>
</evidence>
<evidence type="ECO:0000256" key="3">
    <source>
        <dbReference type="ARBA" id="ARBA00022679"/>
    </source>
</evidence>
<keyword evidence="2" id="KW-0723">Serine/threonine-protein kinase</keyword>
<dbReference type="AlphaFoldDB" id="G4YX97"/>
<comment type="catalytic activity">
    <reaction evidence="8">
        <text>L-seryl-[protein] + ATP = O-phospho-L-seryl-[protein] + ADP + H(+)</text>
        <dbReference type="Rhea" id="RHEA:17989"/>
        <dbReference type="Rhea" id="RHEA-COMP:9863"/>
        <dbReference type="Rhea" id="RHEA-COMP:11604"/>
        <dbReference type="ChEBI" id="CHEBI:15378"/>
        <dbReference type="ChEBI" id="CHEBI:29999"/>
        <dbReference type="ChEBI" id="CHEBI:30616"/>
        <dbReference type="ChEBI" id="CHEBI:83421"/>
        <dbReference type="ChEBI" id="CHEBI:456216"/>
        <dbReference type="EC" id="2.7.11.1"/>
    </reaction>
</comment>
<evidence type="ECO:0000256" key="10">
    <source>
        <dbReference type="SAM" id="MobiDB-lite"/>
    </source>
</evidence>
<keyword evidence="3" id="KW-0808">Transferase</keyword>
<accession>G4YX97</accession>
<dbReference type="InterPro" id="IPR008271">
    <property type="entry name" value="Ser/Thr_kinase_AS"/>
</dbReference>
<dbReference type="PROSITE" id="PS00107">
    <property type="entry name" value="PROTEIN_KINASE_ATP"/>
    <property type="match status" value="1"/>
</dbReference>
<dbReference type="InterPro" id="IPR011009">
    <property type="entry name" value="Kinase-like_dom_sf"/>
</dbReference>
<reference evidence="12 13" key="1">
    <citation type="journal article" date="2006" name="Science">
        <title>Phytophthora genome sequences uncover evolutionary origins and mechanisms of pathogenesis.</title>
        <authorList>
            <person name="Tyler B.M."/>
            <person name="Tripathy S."/>
            <person name="Zhang X."/>
            <person name="Dehal P."/>
            <person name="Jiang R.H."/>
            <person name="Aerts A."/>
            <person name="Arredondo F.D."/>
            <person name="Baxter L."/>
            <person name="Bensasson D."/>
            <person name="Beynon J.L."/>
            <person name="Chapman J."/>
            <person name="Damasceno C.M."/>
            <person name="Dorrance A.E."/>
            <person name="Dou D."/>
            <person name="Dickerman A.W."/>
            <person name="Dubchak I.L."/>
            <person name="Garbelotto M."/>
            <person name="Gijzen M."/>
            <person name="Gordon S.G."/>
            <person name="Govers F."/>
            <person name="Grunwald N.J."/>
            <person name="Huang W."/>
            <person name="Ivors K.L."/>
            <person name="Jones R.W."/>
            <person name="Kamoun S."/>
            <person name="Krampis K."/>
            <person name="Lamour K.H."/>
            <person name="Lee M.K."/>
            <person name="McDonald W.H."/>
            <person name="Medina M."/>
            <person name="Meijer H.J."/>
            <person name="Nordberg E.K."/>
            <person name="Maclean D.J."/>
            <person name="Ospina-Giraldo M.D."/>
            <person name="Morris P.F."/>
            <person name="Phuntumart V."/>
            <person name="Putnam N.H."/>
            <person name="Rash S."/>
            <person name="Rose J.K."/>
            <person name="Sakihama Y."/>
            <person name="Salamov A.A."/>
            <person name="Savidor A."/>
            <person name="Scheuring C.F."/>
            <person name="Smith B.M."/>
            <person name="Sobral B.W."/>
            <person name="Terry A."/>
            <person name="Torto-Alalibo T.A."/>
            <person name="Win J."/>
            <person name="Xu Z."/>
            <person name="Zhang H."/>
            <person name="Grigoriev I.V."/>
            <person name="Rokhsar D.S."/>
            <person name="Boore J.L."/>
        </authorList>
    </citation>
    <scope>NUCLEOTIDE SEQUENCE [LARGE SCALE GENOMIC DNA]</scope>
    <source>
        <strain evidence="12 13">P6497</strain>
    </source>
</reference>
<dbReference type="SMART" id="SM00220">
    <property type="entry name" value="S_TKc"/>
    <property type="match status" value="1"/>
</dbReference>
<dbReference type="OMA" id="GMEHYTK"/>
<evidence type="ECO:0000256" key="9">
    <source>
        <dbReference type="PROSITE-ProRule" id="PRU10141"/>
    </source>
</evidence>
<keyword evidence="4 9" id="KW-0547">Nucleotide-binding</keyword>
<dbReference type="EMBL" id="JH159152">
    <property type="protein sequence ID" value="EGZ25665.1"/>
    <property type="molecule type" value="Genomic_DNA"/>
</dbReference>
<dbReference type="InParanoid" id="G4YX97"/>
<dbReference type="PANTHER" id="PTHR44899">
    <property type="entry name" value="CAMK FAMILY PROTEIN KINASE"/>
    <property type="match status" value="1"/>
</dbReference>
<dbReference type="Pfam" id="PF00069">
    <property type="entry name" value="Pkinase"/>
    <property type="match status" value="1"/>
</dbReference>
<dbReference type="GO" id="GO:0005524">
    <property type="term" value="F:ATP binding"/>
    <property type="evidence" value="ECO:0007669"/>
    <property type="project" value="UniProtKB-UniRule"/>
</dbReference>
<dbReference type="PROSITE" id="PS50011">
    <property type="entry name" value="PROTEIN_KINASE_DOM"/>
    <property type="match status" value="1"/>
</dbReference>
<dbReference type="Gene3D" id="3.30.200.20">
    <property type="entry name" value="Phosphorylase Kinase, domain 1"/>
    <property type="match status" value="1"/>
</dbReference>
<evidence type="ECO:0000256" key="1">
    <source>
        <dbReference type="ARBA" id="ARBA00012513"/>
    </source>
</evidence>
<dbReference type="InterPro" id="IPR017441">
    <property type="entry name" value="Protein_kinase_ATP_BS"/>
</dbReference>
<dbReference type="EC" id="2.7.11.1" evidence="1"/>
<name>G4YX97_PHYSP</name>
<dbReference type="KEGG" id="psoj:PHYSODRAFT_326659"/>
<feature type="compositionally biased region" description="Low complexity" evidence="10">
    <location>
        <begin position="549"/>
        <end position="559"/>
    </location>
</feature>
<dbReference type="RefSeq" id="XP_009520953.1">
    <property type="nucleotide sequence ID" value="XM_009522658.1"/>
</dbReference>
<dbReference type="InterPro" id="IPR000719">
    <property type="entry name" value="Prot_kinase_dom"/>
</dbReference>
<keyword evidence="6 9" id="KW-0067">ATP-binding</keyword>
<protein>
    <recommendedName>
        <fullName evidence="1">non-specific serine/threonine protein kinase</fullName>
        <ecNumber evidence="1">2.7.11.1</ecNumber>
    </recommendedName>
</protein>
<dbReference type="GeneID" id="20645473"/>
<dbReference type="SMR" id="G4YX97"/>
<sequence length="768" mass="83740">MEKYVKVRKIGQGSFGCAYLATRKTADEQLKKQQFVIKEVVLDPRDQANAQREARLLAALDHPNIIACKESFLLKPTTLNAPFLGRHQQRPTVLCIVTEFADGGDLSHELARRTSRRSYFEPDELLGLFVQVCLALKHLHDRKILHRDIKPANIFLTKSGVVKVGDLGVATVLSHTLACAQTSIGTPYYTAPEICLGKRYNAKADIWSLGCVLFEMASFLHAFEGRSQRQLFDNIVRGVTPQLPSCGSLNTIKRELQTLVDNMLRKEPRARPSVNQLIRRPLVLARIQSFLSARALASELNHTVLHGENVFRKKIPMEDKVLIAPLDVRRAEPVVRSPAINAVIKPSPRQQRKAPSFPVKARVASLLGASRKARGLPSGALRKSRPIQQRVQPDRVPARISAVSRLSAPKQQRAVSSRVKGAAAAQVKAKLKAKEKVVVAAAAAAAAVAALPDPPAKTDEAKGKSPSGIAERVAAFNTKWAAQREELVKNLPPPPPSSIARNVAVSKNPQPAARAYPKPVVLGVQGKTPNSSKRAPPPAPIGIRRQQTKPKTPSSTPKTRGSAVRASQPSLREHRLEFQRKKQAEVSSANGKPKASPLDDPIILVQQLPDFKTPPSPPVEPVAELPPPAPTTVSSSSDLAQDETEQDDHELTALPAMANLEFERMVLQLKSAVESDMTTSDDENDDEDEQSGDPDAPPPPYSTIPAPLSSMETLSISVLEDPAFRLALQKRLQLQSNAAEVESADEVVVDPGQEAALNWMHTYVVSLL</sequence>
<dbReference type="PANTHER" id="PTHR44899:SF3">
    <property type="entry name" value="SERINE_THREONINE-PROTEIN KINASE NEK1"/>
    <property type="match status" value="1"/>
</dbReference>
<evidence type="ECO:0000256" key="8">
    <source>
        <dbReference type="ARBA" id="ARBA00048679"/>
    </source>
</evidence>
<gene>
    <name evidence="12" type="ORF">PHYSODRAFT_326659</name>
</gene>
<dbReference type="STRING" id="1094619.G4YX97"/>
<dbReference type="FunFam" id="1.10.510.10:FF:001127">
    <property type="entry name" value="NEK protein kinase"/>
    <property type="match status" value="1"/>
</dbReference>
<dbReference type="CDD" id="cd08215">
    <property type="entry name" value="STKc_Nek"/>
    <property type="match status" value="1"/>
</dbReference>
<dbReference type="PROSITE" id="PS00108">
    <property type="entry name" value="PROTEIN_KINASE_ST"/>
    <property type="match status" value="1"/>
</dbReference>
<proteinExistence type="predicted"/>